<dbReference type="SUPFAM" id="SSF54593">
    <property type="entry name" value="Glyoxalase/Bleomycin resistance protein/Dihydroxybiphenyl dioxygenase"/>
    <property type="match status" value="1"/>
</dbReference>
<evidence type="ECO:0000259" key="1">
    <source>
        <dbReference type="Pfam" id="PF06983"/>
    </source>
</evidence>
<keyword evidence="3" id="KW-1185">Reference proteome</keyword>
<evidence type="ECO:0000313" key="2">
    <source>
        <dbReference type="EMBL" id="KAK4235401.1"/>
    </source>
</evidence>
<dbReference type="Gene3D" id="3.10.180.10">
    <property type="entry name" value="2,3-Dihydroxybiphenyl 1,2-Dioxygenase, domain 1"/>
    <property type="match status" value="1"/>
</dbReference>
<proteinExistence type="predicted"/>
<dbReference type="CDD" id="cd06588">
    <property type="entry name" value="PhnB_like"/>
    <property type="match status" value="1"/>
</dbReference>
<reference evidence="2" key="2">
    <citation type="submission" date="2023-05" db="EMBL/GenBank/DDBJ databases">
        <authorList>
            <consortium name="Lawrence Berkeley National Laboratory"/>
            <person name="Steindorff A."/>
            <person name="Hensen N."/>
            <person name="Bonometti L."/>
            <person name="Westerberg I."/>
            <person name="Brannstrom I.O."/>
            <person name="Guillou S."/>
            <person name="Cros-Aarteil S."/>
            <person name="Calhoun S."/>
            <person name="Haridas S."/>
            <person name="Kuo A."/>
            <person name="Mondo S."/>
            <person name="Pangilinan J."/>
            <person name="Riley R."/>
            <person name="Labutti K."/>
            <person name="Andreopoulos B."/>
            <person name="Lipzen A."/>
            <person name="Chen C."/>
            <person name="Yanf M."/>
            <person name="Daum C."/>
            <person name="Ng V."/>
            <person name="Clum A."/>
            <person name="Ohm R."/>
            <person name="Martin F."/>
            <person name="Silar P."/>
            <person name="Natvig D."/>
            <person name="Lalanne C."/>
            <person name="Gautier V."/>
            <person name="Ament-Velasquez S.L."/>
            <person name="Kruys A."/>
            <person name="Hutchinson M.I."/>
            <person name="Powell A.J."/>
            <person name="Barry K."/>
            <person name="Miller A.N."/>
            <person name="Grigoriev I.V."/>
            <person name="Debuchy R."/>
            <person name="Gladieux P."/>
            <person name="Thoren M.H."/>
            <person name="Johannesson H."/>
        </authorList>
    </citation>
    <scope>NUCLEOTIDE SEQUENCE</scope>
    <source>
        <strain evidence="2">CBS 532.94</strain>
    </source>
</reference>
<dbReference type="EMBL" id="MU860271">
    <property type="protein sequence ID" value="KAK4235401.1"/>
    <property type="molecule type" value="Genomic_DNA"/>
</dbReference>
<organism evidence="2 3">
    <name type="scientific">Achaetomium macrosporum</name>
    <dbReference type="NCBI Taxonomy" id="79813"/>
    <lineage>
        <taxon>Eukaryota</taxon>
        <taxon>Fungi</taxon>
        <taxon>Dikarya</taxon>
        <taxon>Ascomycota</taxon>
        <taxon>Pezizomycotina</taxon>
        <taxon>Sordariomycetes</taxon>
        <taxon>Sordariomycetidae</taxon>
        <taxon>Sordariales</taxon>
        <taxon>Chaetomiaceae</taxon>
        <taxon>Achaetomium</taxon>
    </lineage>
</organism>
<evidence type="ECO:0000313" key="3">
    <source>
        <dbReference type="Proteomes" id="UP001303760"/>
    </source>
</evidence>
<dbReference type="InterPro" id="IPR029068">
    <property type="entry name" value="Glyas_Bleomycin-R_OHBP_Dase"/>
</dbReference>
<accession>A0AAN7C4S9</accession>
<dbReference type="InterPro" id="IPR009725">
    <property type="entry name" value="3_dmu_93_MTrfase"/>
</dbReference>
<protein>
    <submittedName>
        <fullName evidence="2">3-demethylubiquinone-9 3-methyltransferase-domain-containing protein</fullName>
    </submittedName>
</protein>
<reference evidence="2" key="1">
    <citation type="journal article" date="2023" name="Mol. Phylogenet. Evol.">
        <title>Genome-scale phylogeny and comparative genomics of the fungal order Sordariales.</title>
        <authorList>
            <person name="Hensen N."/>
            <person name="Bonometti L."/>
            <person name="Westerberg I."/>
            <person name="Brannstrom I.O."/>
            <person name="Guillou S."/>
            <person name="Cros-Aarteil S."/>
            <person name="Calhoun S."/>
            <person name="Haridas S."/>
            <person name="Kuo A."/>
            <person name="Mondo S."/>
            <person name="Pangilinan J."/>
            <person name="Riley R."/>
            <person name="LaButti K."/>
            <person name="Andreopoulos B."/>
            <person name="Lipzen A."/>
            <person name="Chen C."/>
            <person name="Yan M."/>
            <person name="Daum C."/>
            <person name="Ng V."/>
            <person name="Clum A."/>
            <person name="Steindorff A."/>
            <person name="Ohm R.A."/>
            <person name="Martin F."/>
            <person name="Silar P."/>
            <person name="Natvig D.O."/>
            <person name="Lalanne C."/>
            <person name="Gautier V."/>
            <person name="Ament-Velasquez S.L."/>
            <person name="Kruys A."/>
            <person name="Hutchinson M.I."/>
            <person name="Powell A.J."/>
            <person name="Barry K."/>
            <person name="Miller A.N."/>
            <person name="Grigoriev I.V."/>
            <person name="Debuchy R."/>
            <person name="Gladieux P."/>
            <person name="Hiltunen Thoren M."/>
            <person name="Johannesson H."/>
        </authorList>
    </citation>
    <scope>NUCLEOTIDE SEQUENCE</scope>
    <source>
        <strain evidence="2">CBS 532.94</strain>
    </source>
</reference>
<dbReference type="Proteomes" id="UP001303760">
    <property type="component" value="Unassembled WGS sequence"/>
</dbReference>
<dbReference type="InterPro" id="IPR028973">
    <property type="entry name" value="PhnB-like"/>
</dbReference>
<comment type="caution">
    <text evidence="2">The sequence shown here is derived from an EMBL/GenBank/DDBJ whole genome shotgun (WGS) entry which is preliminary data.</text>
</comment>
<gene>
    <name evidence="2" type="ORF">C8A03DRAFT_17865</name>
</gene>
<sequence>MAPASLKITTCLWFDGQAEEAANFYTSIFPNSKITAIKRYLEAGREIHGREPGSVMVVEFDLDGHHFVGLNGGPQFKFNEAVSFQIDCADQDEVDYYWSKLGEGGDPAKQECGWIADKFGVSWQVVPKVLKEMISSEDKAAAERATMAMMKMNKMNIAELEAAFKG</sequence>
<dbReference type="PANTHER" id="PTHR33990">
    <property type="entry name" value="PROTEIN YJDN-RELATED"/>
    <property type="match status" value="1"/>
</dbReference>
<name>A0AAN7C4S9_9PEZI</name>
<dbReference type="AlphaFoldDB" id="A0AAN7C4S9"/>
<feature type="domain" description="PhnB-like" evidence="1">
    <location>
        <begin position="7"/>
        <end position="126"/>
    </location>
</feature>
<dbReference type="Pfam" id="PF06983">
    <property type="entry name" value="3-dmu-9_3-mt"/>
    <property type="match status" value="1"/>
</dbReference>
<dbReference type="PIRSF" id="PIRSF021700">
    <property type="entry name" value="3_dmu_93_MTrfase"/>
    <property type="match status" value="1"/>
</dbReference>
<dbReference type="PANTHER" id="PTHR33990:SF2">
    <property type="entry name" value="PHNB-LIKE DOMAIN-CONTAINING PROTEIN"/>
    <property type="match status" value="1"/>
</dbReference>